<gene>
    <name evidence="2" type="ORF">HOLleu_36039</name>
</gene>
<keyword evidence="3" id="KW-1185">Reference proteome</keyword>
<keyword evidence="1" id="KW-0472">Membrane</keyword>
<evidence type="ECO:0000256" key="1">
    <source>
        <dbReference type="SAM" id="Phobius"/>
    </source>
</evidence>
<evidence type="ECO:0000313" key="2">
    <source>
        <dbReference type="EMBL" id="KAJ8023566.1"/>
    </source>
</evidence>
<evidence type="ECO:0000313" key="3">
    <source>
        <dbReference type="Proteomes" id="UP001152320"/>
    </source>
</evidence>
<feature type="transmembrane region" description="Helical" evidence="1">
    <location>
        <begin position="163"/>
        <end position="180"/>
    </location>
</feature>
<dbReference type="AlphaFoldDB" id="A0A9Q0YQS9"/>
<keyword evidence="1" id="KW-0812">Transmembrane</keyword>
<keyword evidence="1" id="KW-1133">Transmembrane helix</keyword>
<feature type="transmembrane region" description="Helical" evidence="1">
    <location>
        <begin position="38"/>
        <end position="59"/>
    </location>
</feature>
<dbReference type="Proteomes" id="UP001152320">
    <property type="component" value="Chromosome 19"/>
</dbReference>
<proteinExistence type="predicted"/>
<protein>
    <submittedName>
        <fullName evidence="2">Uncharacterized protein</fullName>
    </submittedName>
</protein>
<sequence length="339" mass="40473">MRIFSSRMRDLYAGDTFGSHLSTGKMFTQLRNETRRNALVYFTIIPSFELIIKSIYTFFSNFEDKSYDDWSVRFDIFATELKASKERSYFVKYMHEEIAKSFKTIKDHCQIPYTQWIRRPDKSHRMKERWEMTQSVFRKVFWPLVGFSNFLVINYFNVCNSICVEVIFTTFVTFLEWLAWTQCQRFFNDYVDTEYEEDEVEHMRETIEIVSSALGKFMDGFYTVVNFFTTIGGEIIRLMKLGRAKDQELRTHFEVFKEKAKDIKRSCRNIIGIVPNIKSDFVAIPTEDKERLYVHKRVQEIKNSFLHMNPEMSNVTAFVLDKCSLTNFSFEHSHVNVEY</sequence>
<name>A0A9Q0YQS9_HOLLE</name>
<accession>A0A9Q0YQS9</accession>
<reference evidence="2" key="1">
    <citation type="submission" date="2021-10" db="EMBL/GenBank/DDBJ databases">
        <title>Tropical sea cucumber genome reveals ecological adaptation and Cuvierian tubules defense mechanism.</title>
        <authorList>
            <person name="Chen T."/>
        </authorList>
    </citation>
    <scope>NUCLEOTIDE SEQUENCE</scope>
    <source>
        <strain evidence="2">Nanhai2018</strain>
        <tissue evidence="2">Muscle</tissue>
    </source>
</reference>
<dbReference type="EMBL" id="JAIZAY010000019">
    <property type="protein sequence ID" value="KAJ8023566.1"/>
    <property type="molecule type" value="Genomic_DNA"/>
</dbReference>
<organism evidence="2 3">
    <name type="scientific">Holothuria leucospilota</name>
    <name type="common">Black long sea cucumber</name>
    <name type="synonym">Mertensiothuria leucospilota</name>
    <dbReference type="NCBI Taxonomy" id="206669"/>
    <lineage>
        <taxon>Eukaryota</taxon>
        <taxon>Metazoa</taxon>
        <taxon>Echinodermata</taxon>
        <taxon>Eleutherozoa</taxon>
        <taxon>Echinozoa</taxon>
        <taxon>Holothuroidea</taxon>
        <taxon>Aspidochirotacea</taxon>
        <taxon>Aspidochirotida</taxon>
        <taxon>Holothuriidae</taxon>
        <taxon>Holothuria</taxon>
    </lineage>
</organism>
<comment type="caution">
    <text evidence="2">The sequence shown here is derived from an EMBL/GenBank/DDBJ whole genome shotgun (WGS) entry which is preliminary data.</text>
</comment>